<feature type="compositionally biased region" description="Basic and acidic residues" evidence="1">
    <location>
        <begin position="1"/>
        <end position="30"/>
    </location>
</feature>
<dbReference type="STRING" id="1123272.SAMN02745824_1532"/>
<feature type="domain" description="DUF5681" evidence="2">
    <location>
        <begin position="28"/>
        <end position="102"/>
    </location>
</feature>
<dbReference type="RefSeq" id="WP_074204444.1">
    <property type="nucleotide sequence ID" value="NZ_FSQW01000001.1"/>
</dbReference>
<protein>
    <recommendedName>
        <fullName evidence="2">DUF5681 domain-containing protein</fullName>
    </recommendedName>
</protein>
<feature type="region of interest" description="Disordered" evidence="1">
    <location>
        <begin position="1"/>
        <end position="51"/>
    </location>
</feature>
<proteinExistence type="predicted"/>
<dbReference type="AlphaFoldDB" id="A0A1N6D4N8"/>
<dbReference type="Proteomes" id="UP000185192">
    <property type="component" value="Unassembled WGS sequence"/>
</dbReference>
<evidence type="ECO:0000259" key="2">
    <source>
        <dbReference type="Pfam" id="PF18932"/>
    </source>
</evidence>
<name>A0A1N6D4N8_9SPHN</name>
<sequence>MTDDREKPATDDNRKGDYDVGYRKPPEHTRFKPGQSGNPRGKPKGAKGLKTDLREEMAERVTINEDGKSRKISKQRLMIKSMVQKAAKGDVRAQSAVLELVMRVFGVEDSREGKSGLSKHDQALLADFEKQLTNNGASSDGS</sequence>
<accession>A0A1N6D4N8</accession>
<keyword evidence="4" id="KW-1185">Reference proteome</keyword>
<organism evidence="3 4">
    <name type="scientific">Parasphingorhabdus marina DSM 22363</name>
    <dbReference type="NCBI Taxonomy" id="1123272"/>
    <lineage>
        <taxon>Bacteria</taxon>
        <taxon>Pseudomonadati</taxon>
        <taxon>Pseudomonadota</taxon>
        <taxon>Alphaproteobacteria</taxon>
        <taxon>Sphingomonadales</taxon>
        <taxon>Sphingomonadaceae</taxon>
        <taxon>Parasphingorhabdus</taxon>
    </lineage>
</organism>
<gene>
    <name evidence="3" type="ORF">SAMN02745824_1532</name>
</gene>
<dbReference type="OrthoDB" id="2086138at2"/>
<evidence type="ECO:0000256" key="1">
    <source>
        <dbReference type="SAM" id="MobiDB-lite"/>
    </source>
</evidence>
<dbReference type="Pfam" id="PF18932">
    <property type="entry name" value="DUF5681"/>
    <property type="match status" value="1"/>
</dbReference>
<evidence type="ECO:0000313" key="3">
    <source>
        <dbReference type="EMBL" id="SIN65667.1"/>
    </source>
</evidence>
<dbReference type="InterPro" id="IPR043736">
    <property type="entry name" value="DUF5681"/>
</dbReference>
<dbReference type="EMBL" id="FSQW01000001">
    <property type="protein sequence ID" value="SIN65667.1"/>
    <property type="molecule type" value="Genomic_DNA"/>
</dbReference>
<reference evidence="4" key="1">
    <citation type="submission" date="2016-11" db="EMBL/GenBank/DDBJ databases">
        <authorList>
            <person name="Varghese N."/>
            <person name="Submissions S."/>
        </authorList>
    </citation>
    <scope>NUCLEOTIDE SEQUENCE [LARGE SCALE GENOMIC DNA]</scope>
    <source>
        <strain evidence="4">DSM 22363</strain>
    </source>
</reference>
<evidence type="ECO:0000313" key="4">
    <source>
        <dbReference type="Proteomes" id="UP000185192"/>
    </source>
</evidence>